<dbReference type="GO" id="GO:0016887">
    <property type="term" value="F:ATP hydrolysis activity"/>
    <property type="evidence" value="ECO:0007669"/>
    <property type="project" value="InterPro"/>
</dbReference>
<dbReference type="InterPro" id="IPR050221">
    <property type="entry name" value="26S_Proteasome_ATPase"/>
</dbReference>
<dbReference type="Gene3D" id="3.40.50.300">
    <property type="entry name" value="P-loop containing nucleotide triphosphate hydrolases"/>
    <property type="match status" value="1"/>
</dbReference>
<sequence length="740" mass="79296">MSTGLVRVDNRLRERVGQVRAAASPSAEAAHDPLAGYYISEAEVDRLLAAPELDLPDVDHDRVAGLVESFGLTPFDTDVVLTCLAPEVDRRFGRLYAYLHDDVTRRAPSVDLVLTLWCGDGAARLAGRARLAPGAPLRRHDIMRLDEGGEPRPASMLECALRLDQRVTRHLLDDDDPDSRLAGVIVRSPGGRDSPLDGITRSQLGRADDLVALLSRTGHDVVVHLAGAAGSGRHAIAAEFSRATGRALLVVRCDALARQTDARCAELVGLVAREARLRGAATYWRDADAFEAGDRLDAFADTLADVPGPVFLGGAGDWDGPEPAGRPFVRLALDRPDAAARHRIWSGLLGPPSGEVALSAEDATSPVDNVVTRSRDAVSPMGDVAASPGGLALPLDDSDPPDIAALAAAFRFTPGQIRDAVATAGILAVTRDPRDPKLRQADLEKACRLRSGRGLTRLARHVVTPYGWDDLVLPPARLRQLRELADQVRHRGLVHDTWDFGRVVAPAGGLTVLFAGPPGTGKTMAASVLANALGVDLYAIDLATTVSKYIGETEKNLARVFDAAADSNAILFFDEADALFGRRTQVRDAHDRYANIETSYLLQRIETHPGLVVLATNLRKNMDEAFVRRFRATLEFPAPGEAERLRIWERIWPAAAPRAADVDLAALARAIDLSGGHIRNIVLGGAFLAAADGGVITMAHLLRATRGEYEKLGKIISPGDLAAVAPRHDQGRGAHAHDDS</sequence>
<dbReference type="RefSeq" id="WP_202999691.1">
    <property type="nucleotide sequence ID" value="NZ_JADWYU010000087.1"/>
</dbReference>
<comment type="caution">
    <text evidence="5">The sequence shown here is derived from an EMBL/GenBank/DDBJ whole genome shotgun (WGS) entry which is preliminary data.</text>
</comment>
<keyword evidence="3" id="KW-0067">ATP-binding</keyword>
<feature type="domain" description="AAA+ ATPase" evidence="4">
    <location>
        <begin position="508"/>
        <end position="640"/>
    </location>
</feature>
<proteinExistence type="inferred from homology"/>
<evidence type="ECO:0000256" key="3">
    <source>
        <dbReference type="ARBA" id="ARBA00022840"/>
    </source>
</evidence>
<dbReference type="AlphaFoldDB" id="A0A937RPU6"/>
<dbReference type="CDD" id="cd19481">
    <property type="entry name" value="RecA-like_protease"/>
    <property type="match status" value="1"/>
</dbReference>
<dbReference type="InterPro" id="IPR027417">
    <property type="entry name" value="P-loop_NTPase"/>
</dbReference>
<accession>A0A937RPU6</accession>
<dbReference type="SUPFAM" id="SSF52540">
    <property type="entry name" value="P-loop containing nucleoside triphosphate hydrolases"/>
    <property type="match status" value="1"/>
</dbReference>
<evidence type="ECO:0000313" key="5">
    <source>
        <dbReference type="EMBL" id="MBL7629786.1"/>
    </source>
</evidence>
<evidence type="ECO:0000313" key="6">
    <source>
        <dbReference type="Proteomes" id="UP000604475"/>
    </source>
</evidence>
<comment type="similarity">
    <text evidence="1">Belongs to the AAA ATPase family.</text>
</comment>
<dbReference type="GO" id="GO:0005524">
    <property type="term" value="F:ATP binding"/>
    <property type="evidence" value="ECO:0007669"/>
    <property type="project" value="UniProtKB-KW"/>
</dbReference>
<dbReference type="Pfam" id="PF22977">
    <property type="entry name" value="WHD"/>
    <property type="match status" value="1"/>
</dbReference>
<evidence type="ECO:0000256" key="2">
    <source>
        <dbReference type="ARBA" id="ARBA00022741"/>
    </source>
</evidence>
<gene>
    <name evidence="5" type="ORF">I7412_21965</name>
</gene>
<keyword evidence="6" id="KW-1185">Reference proteome</keyword>
<organism evidence="5 6">
    <name type="scientific">Frankia nepalensis</name>
    <dbReference type="NCBI Taxonomy" id="1836974"/>
    <lineage>
        <taxon>Bacteria</taxon>
        <taxon>Bacillati</taxon>
        <taxon>Actinomycetota</taxon>
        <taxon>Actinomycetes</taxon>
        <taxon>Frankiales</taxon>
        <taxon>Frankiaceae</taxon>
        <taxon>Frankia</taxon>
    </lineage>
</organism>
<dbReference type="PANTHER" id="PTHR23073">
    <property type="entry name" value="26S PROTEASOME REGULATORY SUBUNIT"/>
    <property type="match status" value="1"/>
</dbReference>
<protein>
    <submittedName>
        <fullName evidence="5">AAA family ATPase</fullName>
    </submittedName>
</protein>
<dbReference type="SMART" id="SM00382">
    <property type="entry name" value="AAA"/>
    <property type="match status" value="1"/>
</dbReference>
<name>A0A937RPU6_9ACTN</name>
<dbReference type="EMBL" id="JAEACQ010000237">
    <property type="protein sequence ID" value="MBL7629786.1"/>
    <property type="molecule type" value="Genomic_DNA"/>
</dbReference>
<reference evidence="5" key="1">
    <citation type="submission" date="2020-12" db="EMBL/GenBank/DDBJ databases">
        <title>Genomic characterization of non-nitrogen-fixing Frankia strains.</title>
        <authorList>
            <person name="Carlos-Shanley C."/>
            <person name="Guerra T."/>
            <person name="Hahn D."/>
        </authorList>
    </citation>
    <scope>NUCLEOTIDE SEQUENCE</scope>
    <source>
        <strain evidence="5">CN6</strain>
    </source>
</reference>
<dbReference type="Pfam" id="PF00004">
    <property type="entry name" value="AAA"/>
    <property type="match status" value="1"/>
</dbReference>
<dbReference type="InterPro" id="IPR054472">
    <property type="entry name" value="WHD"/>
</dbReference>
<keyword evidence="2" id="KW-0547">Nucleotide-binding</keyword>
<evidence type="ECO:0000256" key="1">
    <source>
        <dbReference type="ARBA" id="ARBA00006914"/>
    </source>
</evidence>
<evidence type="ECO:0000259" key="4">
    <source>
        <dbReference type="SMART" id="SM00382"/>
    </source>
</evidence>
<dbReference type="Proteomes" id="UP000604475">
    <property type="component" value="Unassembled WGS sequence"/>
</dbReference>
<dbReference type="InterPro" id="IPR003593">
    <property type="entry name" value="AAA+_ATPase"/>
</dbReference>
<dbReference type="InterPro" id="IPR003959">
    <property type="entry name" value="ATPase_AAA_core"/>
</dbReference>